<dbReference type="RefSeq" id="XP_007368226.1">
    <property type="nucleotide sequence ID" value="XM_007368164.1"/>
</dbReference>
<dbReference type="GeneID" id="18837627"/>
<evidence type="ECO:0000313" key="1">
    <source>
        <dbReference type="EMBL" id="EJF59106.1"/>
    </source>
</evidence>
<dbReference type="Proteomes" id="UP000053319">
    <property type="component" value="Unassembled WGS sequence"/>
</dbReference>
<reference evidence="1 2" key="1">
    <citation type="journal article" date="2012" name="Science">
        <title>The Paleozoic origin of enzymatic lignin decomposition reconstructed from 31 fungal genomes.</title>
        <authorList>
            <person name="Floudas D."/>
            <person name="Binder M."/>
            <person name="Riley R."/>
            <person name="Barry K."/>
            <person name="Blanchette R.A."/>
            <person name="Henrissat B."/>
            <person name="Martinez A.T."/>
            <person name="Otillar R."/>
            <person name="Spatafora J.W."/>
            <person name="Yadav J.S."/>
            <person name="Aerts A."/>
            <person name="Benoit I."/>
            <person name="Boyd A."/>
            <person name="Carlson A."/>
            <person name="Copeland A."/>
            <person name="Coutinho P.M."/>
            <person name="de Vries R.P."/>
            <person name="Ferreira P."/>
            <person name="Findley K."/>
            <person name="Foster B."/>
            <person name="Gaskell J."/>
            <person name="Glotzer D."/>
            <person name="Gorecki P."/>
            <person name="Heitman J."/>
            <person name="Hesse C."/>
            <person name="Hori C."/>
            <person name="Igarashi K."/>
            <person name="Jurgens J.A."/>
            <person name="Kallen N."/>
            <person name="Kersten P."/>
            <person name="Kohler A."/>
            <person name="Kuees U."/>
            <person name="Kumar T.K.A."/>
            <person name="Kuo A."/>
            <person name="LaButti K."/>
            <person name="Larrondo L.F."/>
            <person name="Lindquist E."/>
            <person name="Ling A."/>
            <person name="Lombard V."/>
            <person name="Lucas S."/>
            <person name="Lundell T."/>
            <person name="Martin R."/>
            <person name="McLaughlin D.J."/>
            <person name="Morgenstern I."/>
            <person name="Morin E."/>
            <person name="Murat C."/>
            <person name="Nagy L.G."/>
            <person name="Nolan M."/>
            <person name="Ohm R.A."/>
            <person name="Patyshakuliyeva A."/>
            <person name="Rokas A."/>
            <person name="Ruiz-Duenas F.J."/>
            <person name="Sabat G."/>
            <person name="Salamov A."/>
            <person name="Samejima M."/>
            <person name="Schmutz J."/>
            <person name="Slot J.C."/>
            <person name="St John F."/>
            <person name="Stenlid J."/>
            <person name="Sun H."/>
            <person name="Sun S."/>
            <person name="Syed K."/>
            <person name="Tsang A."/>
            <person name="Wiebenga A."/>
            <person name="Young D."/>
            <person name="Pisabarro A."/>
            <person name="Eastwood D.C."/>
            <person name="Martin F."/>
            <person name="Cullen D."/>
            <person name="Grigoriev I.V."/>
            <person name="Hibbett D.S."/>
        </authorList>
    </citation>
    <scope>NUCLEOTIDE SEQUENCE [LARGE SCALE GENOMIC DNA]</scope>
    <source>
        <strain evidence="1 2">LYAD-421 SS1</strain>
    </source>
</reference>
<organism evidence="1 2">
    <name type="scientific">Dichomitus squalens (strain LYAD-421)</name>
    <name type="common">Western red white-rot fungus</name>
    <dbReference type="NCBI Taxonomy" id="732165"/>
    <lineage>
        <taxon>Eukaryota</taxon>
        <taxon>Fungi</taxon>
        <taxon>Dikarya</taxon>
        <taxon>Basidiomycota</taxon>
        <taxon>Agaricomycotina</taxon>
        <taxon>Agaricomycetes</taxon>
        <taxon>Polyporales</taxon>
        <taxon>Polyporaceae</taxon>
        <taxon>Dichomitus</taxon>
    </lineage>
</organism>
<name>R7SSR0_DICSQ</name>
<accession>R7SSR0</accession>
<dbReference type="AlphaFoldDB" id="R7SSR0"/>
<gene>
    <name evidence="1" type="ORF">DICSQDRAFT_156465</name>
</gene>
<dbReference type="KEGG" id="dsq:DICSQDRAFT_156465"/>
<dbReference type="HOGENOM" id="CLU_2739975_0_0_1"/>
<sequence>MYIRCVYLLDYTIMESRHSYIHIHLQVVSLASIPPLYNVLIWQLKYVTSHSFSVVVIFSTLPGMQVVSDRA</sequence>
<dbReference type="EMBL" id="JH719428">
    <property type="protein sequence ID" value="EJF59106.1"/>
    <property type="molecule type" value="Genomic_DNA"/>
</dbReference>
<proteinExistence type="predicted"/>
<protein>
    <submittedName>
        <fullName evidence="1">Uncharacterized protein</fullName>
    </submittedName>
</protein>
<evidence type="ECO:0000313" key="2">
    <source>
        <dbReference type="Proteomes" id="UP000053319"/>
    </source>
</evidence>